<dbReference type="EMBL" id="BAAAQD010000025">
    <property type="protein sequence ID" value="GAA1556263.1"/>
    <property type="molecule type" value="Genomic_DNA"/>
</dbReference>
<dbReference type="RefSeq" id="WP_344510669.1">
    <property type="nucleotide sequence ID" value="NZ_BAAAQD010000025.1"/>
</dbReference>
<comment type="caution">
    <text evidence="3">The sequence shown here is derived from an EMBL/GenBank/DDBJ whole genome shotgun (WGS) entry which is preliminary data.</text>
</comment>
<evidence type="ECO:0000313" key="4">
    <source>
        <dbReference type="Proteomes" id="UP001501470"/>
    </source>
</evidence>
<keyword evidence="2" id="KW-0472">Membrane</keyword>
<name>A0ABP4N659_9ACTN</name>
<reference evidence="4" key="1">
    <citation type="journal article" date="2019" name="Int. J. Syst. Evol. Microbiol.">
        <title>The Global Catalogue of Microorganisms (GCM) 10K type strain sequencing project: providing services to taxonomists for standard genome sequencing and annotation.</title>
        <authorList>
            <consortium name="The Broad Institute Genomics Platform"/>
            <consortium name="The Broad Institute Genome Sequencing Center for Infectious Disease"/>
            <person name="Wu L."/>
            <person name="Ma J."/>
        </authorList>
    </citation>
    <scope>NUCLEOTIDE SEQUENCE [LARGE SCALE GENOMIC DNA]</scope>
    <source>
        <strain evidence="4">JCM 15933</strain>
    </source>
</reference>
<protein>
    <submittedName>
        <fullName evidence="3">Uncharacterized protein</fullName>
    </submittedName>
</protein>
<feature type="region of interest" description="Disordered" evidence="1">
    <location>
        <begin position="211"/>
        <end position="236"/>
    </location>
</feature>
<evidence type="ECO:0000313" key="3">
    <source>
        <dbReference type="EMBL" id="GAA1556263.1"/>
    </source>
</evidence>
<sequence length="236" mass="24083">MNDHDTDVLDTLRGSLDAVTMGTPVEDIVSTGRARRNRRRLATVAAGTVAVAGVALGVASLANPPAGPPATAPGVNAAGEVHVRTVAYTVDSRADGTVQVTWTKQQWFADPAGLEAALRQAGFPVVVKVGEFCAGPGDDLTLVHGTGPGVTDVVRPLPGADATFVFDASALPPGKQLFIGYLSPAQLEVTGGSPGSVERLVPIDTPLTCTTVAPPREGPRAGSEEIPSAKPVKPAK</sequence>
<evidence type="ECO:0000256" key="2">
    <source>
        <dbReference type="SAM" id="Phobius"/>
    </source>
</evidence>
<keyword evidence="2" id="KW-0812">Transmembrane</keyword>
<organism evidence="3 4">
    <name type="scientific">Dactylosporangium maewongense</name>
    <dbReference type="NCBI Taxonomy" id="634393"/>
    <lineage>
        <taxon>Bacteria</taxon>
        <taxon>Bacillati</taxon>
        <taxon>Actinomycetota</taxon>
        <taxon>Actinomycetes</taxon>
        <taxon>Micromonosporales</taxon>
        <taxon>Micromonosporaceae</taxon>
        <taxon>Dactylosporangium</taxon>
    </lineage>
</organism>
<accession>A0ABP4N659</accession>
<proteinExistence type="predicted"/>
<feature type="transmembrane region" description="Helical" evidence="2">
    <location>
        <begin position="41"/>
        <end position="62"/>
    </location>
</feature>
<evidence type="ECO:0000256" key="1">
    <source>
        <dbReference type="SAM" id="MobiDB-lite"/>
    </source>
</evidence>
<keyword evidence="4" id="KW-1185">Reference proteome</keyword>
<dbReference type="Proteomes" id="UP001501470">
    <property type="component" value="Unassembled WGS sequence"/>
</dbReference>
<keyword evidence="2" id="KW-1133">Transmembrane helix</keyword>
<gene>
    <name evidence="3" type="ORF">GCM10009827_091400</name>
</gene>